<dbReference type="InterPro" id="IPR039261">
    <property type="entry name" value="FNR_nucleotide-bd"/>
</dbReference>
<evidence type="ECO:0000256" key="11">
    <source>
        <dbReference type="ARBA" id="ARBA00022989"/>
    </source>
</evidence>
<dbReference type="OrthoDB" id="167398at2759"/>
<evidence type="ECO:0000259" key="16">
    <source>
        <dbReference type="PROSITE" id="PS50222"/>
    </source>
</evidence>
<evidence type="ECO:0000256" key="13">
    <source>
        <dbReference type="ARBA" id="ARBA00023136"/>
    </source>
</evidence>
<dbReference type="PANTHER" id="PTHR11972:SF153">
    <property type="entry name" value="SUPEROXIDE-GENERATING NADPH OXIDASE HEAVY CHAIN SUBUNIT A"/>
    <property type="match status" value="1"/>
</dbReference>
<dbReference type="EMBL" id="JABFUD020000024">
    <property type="protein sequence ID" value="KAI5060238.1"/>
    <property type="molecule type" value="Genomic_DNA"/>
</dbReference>
<dbReference type="FunFam" id="2.40.30.10:FF:000019">
    <property type="entry name" value="Respiratory burst oxidase homolog A"/>
    <property type="match status" value="1"/>
</dbReference>
<dbReference type="InterPro" id="IPR013623">
    <property type="entry name" value="NADPH_Ox"/>
</dbReference>
<feature type="transmembrane region" description="Helical" evidence="15">
    <location>
        <begin position="545"/>
        <end position="564"/>
    </location>
</feature>
<dbReference type="PROSITE" id="PS00018">
    <property type="entry name" value="EF_HAND_1"/>
    <property type="match status" value="1"/>
</dbReference>
<dbReference type="PROSITE" id="PS50222">
    <property type="entry name" value="EF_HAND_2"/>
    <property type="match status" value="1"/>
</dbReference>
<evidence type="ECO:0000313" key="19">
    <source>
        <dbReference type="Proteomes" id="UP000886520"/>
    </source>
</evidence>
<dbReference type="Gene3D" id="1.10.238.10">
    <property type="entry name" value="EF-hand"/>
    <property type="match status" value="1"/>
</dbReference>
<dbReference type="InterPro" id="IPR018247">
    <property type="entry name" value="EF_Hand_1_Ca_BS"/>
</dbReference>
<protein>
    <submittedName>
        <fullName evidence="18">Uncharacterized protein</fullName>
    </submittedName>
</protein>
<comment type="subcellular location">
    <subcellularLocation>
        <location evidence="1">Membrane</location>
        <topology evidence="1">Multi-pass membrane protein</topology>
    </subcellularLocation>
</comment>
<dbReference type="InterPro" id="IPR013130">
    <property type="entry name" value="Fe3_Rdtase_TM_dom"/>
</dbReference>
<keyword evidence="4" id="KW-0575">Peroxidase</keyword>
<feature type="transmembrane region" description="Helical" evidence="15">
    <location>
        <begin position="685"/>
        <end position="705"/>
    </location>
</feature>
<dbReference type="InterPro" id="IPR013112">
    <property type="entry name" value="FAD-bd_8"/>
</dbReference>
<evidence type="ECO:0000313" key="18">
    <source>
        <dbReference type="EMBL" id="KAI5060238.1"/>
    </source>
</evidence>
<evidence type="ECO:0000256" key="8">
    <source>
        <dbReference type="ARBA" id="ARBA00022827"/>
    </source>
</evidence>
<keyword evidence="6 15" id="KW-0812">Transmembrane</keyword>
<dbReference type="SUPFAM" id="SSF47473">
    <property type="entry name" value="EF-hand"/>
    <property type="match status" value="1"/>
</dbReference>
<proteinExistence type="inferred from homology"/>
<feature type="compositionally biased region" description="Low complexity" evidence="14">
    <location>
        <begin position="943"/>
        <end position="959"/>
    </location>
</feature>
<keyword evidence="13 15" id="KW-0472">Membrane</keyword>
<dbReference type="CDD" id="cd06186">
    <property type="entry name" value="NOX_Duox_like_FAD_NADP"/>
    <property type="match status" value="1"/>
</dbReference>
<dbReference type="SUPFAM" id="SSF63380">
    <property type="entry name" value="Riboflavin synthase domain-like"/>
    <property type="match status" value="1"/>
</dbReference>
<feature type="transmembrane region" description="Helical" evidence="15">
    <location>
        <begin position="757"/>
        <end position="774"/>
    </location>
</feature>
<keyword evidence="9" id="KW-0106">Calcium</keyword>
<keyword evidence="7" id="KW-0479">Metal-binding</keyword>
<evidence type="ECO:0000256" key="6">
    <source>
        <dbReference type="ARBA" id="ARBA00022692"/>
    </source>
</evidence>
<dbReference type="GO" id="GO:0005886">
    <property type="term" value="C:plasma membrane"/>
    <property type="evidence" value="ECO:0007669"/>
    <property type="project" value="TreeGrafter"/>
</dbReference>
<keyword evidence="10" id="KW-0521">NADP</keyword>
<dbReference type="GO" id="GO:0004601">
    <property type="term" value="F:peroxidase activity"/>
    <property type="evidence" value="ECO:0007669"/>
    <property type="project" value="UniProtKB-KW"/>
</dbReference>
<dbReference type="InterPro" id="IPR000778">
    <property type="entry name" value="Cyt_b245_heavy_chain"/>
</dbReference>
<name>A0A9D4U2H9_ADICA</name>
<evidence type="ECO:0000256" key="10">
    <source>
        <dbReference type="ARBA" id="ARBA00022857"/>
    </source>
</evidence>
<dbReference type="InterPro" id="IPR013121">
    <property type="entry name" value="Fe_red_NAD-bd_6"/>
</dbReference>
<feature type="transmembrane region" description="Helical" evidence="15">
    <location>
        <begin position="725"/>
        <end position="748"/>
    </location>
</feature>
<dbReference type="InterPro" id="IPR011992">
    <property type="entry name" value="EF-hand-dom_pair"/>
</dbReference>
<dbReference type="Pfam" id="PF01794">
    <property type="entry name" value="Ferric_reduct"/>
    <property type="match status" value="1"/>
</dbReference>
<evidence type="ECO:0000256" key="14">
    <source>
        <dbReference type="SAM" id="MobiDB-lite"/>
    </source>
</evidence>
<keyword evidence="5" id="KW-0285">Flavoprotein</keyword>
<feature type="region of interest" description="Disordered" evidence="14">
    <location>
        <begin position="282"/>
        <end position="309"/>
    </location>
</feature>
<feature type="transmembrane region" description="Helical" evidence="15">
    <location>
        <begin position="780"/>
        <end position="801"/>
    </location>
</feature>
<dbReference type="GO" id="GO:0005509">
    <property type="term" value="F:calcium ion binding"/>
    <property type="evidence" value="ECO:0007669"/>
    <property type="project" value="InterPro"/>
</dbReference>
<feature type="transmembrane region" description="Helical" evidence="15">
    <location>
        <begin position="907"/>
        <end position="924"/>
    </location>
</feature>
<dbReference type="FunFam" id="3.40.50.80:FF:000007">
    <property type="entry name" value="Respiratory burst oxidase protein A"/>
    <property type="match status" value="1"/>
</dbReference>
<gene>
    <name evidence="18" type="ORF">GOP47_0024658</name>
</gene>
<dbReference type="Gene3D" id="3.40.50.80">
    <property type="entry name" value="Nucleotide-binding domain of ferredoxin-NADP reductase (FNR) module"/>
    <property type="match status" value="1"/>
</dbReference>
<dbReference type="Pfam" id="PF08414">
    <property type="entry name" value="NADPH_Ox"/>
    <property type="match status" value="1"/>
</dbReference>
<evidence type="ECO:0000256" key="3">
    <source>
        <dbReference type="ARBA" id="ARBA00022553"/>
    </source>
</evidence>
<dbReference type="PRINTS" id="PR00466">
    <property type="entry name" value="GP91PHOX"/>
</dbReference>
<keyword evidence="19" id="KW-1185">Reference proteome</keyword>
<dbReference type="InterPro" id="IPR050369">
    <property type="entry name" value="RBOH/FRE"/>
</dbReference>
<evidence type="ECO:0000256" key="5">
    <source>
        <dbReference type="ARBA" id="ARBA00022630"/>
    </source>
</evidence>
<keyword evidence="8" id="KW-0274">FAD</keyword>
<dbReference type="SUPFAM" id="SSF52343">
    <property type="entry name" value="Ferredoxin reductase-like, C-terminal NADP-linked domain"/>
    <property type="match status" value="1"/>
</dbReference>
<dbReference type="Pfam" id="PF08030">
    <property type="entry name" value="NAD_binding_6"/>
    <property type="match status" value="1"/>
</dbReference>
<dbReference type="GO" id="GO:0016174">
    <property type="term" value="F:NAD(P)H oxidase H2O2-forming activity"/>
    <property type="evidence" value="ECO:0007669"/>
    <property type="project" value="TreeGrafter"/>
</dbReference>
<dbReference type="PROSITE" id="PS51384">
    <property type="entry name" value="FAD_FR"/>
    <property type="match status" value="1"/>
</dbReference>
<accession>A0A9D4U2H9</accession>
<dbReference type="Pfam" id="PF08022">
    <property type="entry name" value="FAD_binding_8"/>
    <property type="match status" value="1"/>
</dbReference>
<comment type="caution">
    <text evidence="18">The sequence shown here is derived from an EMBL/GenBank/DDBJ whole genome shotgun (WGS) entry which is preliminary data.</text>
</comment>
<sequence>MSDTDASFAECRCSKPNLPRVNVQAIFLLFLMRALRALKPAFRGLSALCITLSSGEGYQGQDKRINRWFELRHRTPSSGYLVHVCQQVDNPSDKFCFALEQLLARDWTMRGKAGASGGLPRSGYIEEYVYPYGAPRSGQIIEECYPHPRNGKLEDYRTFAFDLGSVDLCSGPGGQLPWKLEDVMARAGEEADQLVEVTLDVRDDSILLRSVQTTSDDPECRILAQEWEKKSGSSFMNIVRTASNASGRLIKQISTDLSTDVLKRTSSTSRRMSKFSQELRRFANGSGGNSSNLDFSLSGPGSRAPSRVPSSIRLGSSSLSQRAFLQRCKSSAEFALEGLRFISKATDASIQWQEVENRFYNLASTDNLLARADFGVCIGMKDSDEFATELFDALSRRRGMVLQAISMDELKDFWMQINNQSFDSRLQIFFDMCDKNADGRITEEEVREVIALSASANKLSKLKDQAEEYAALIMEELDPDNIGYIELWQLEALLQGQQCQGFTRDVLSNYSQTLSQTLIPTHRRNIVYRTSRAAVRMLDENWQRYWVVLLWVLAMGGLFLWKFFQYKQRSSFYVMGYCLCAAKGAAETLKLNMALILLPVCRNTITWLRSTILGSIVPFDDNINFHKTIAVAICAGVLLHGVAHMACDFPLLTSCDDEKFEKYLGSKFNHVKPSYKSLMKGVEGVTGLLMVMLMFFAFLLASKWFRRNQLKLPWPLHRMTGFNAFWYSHHLFTIVYVLLIVHSLYLYLTHDWRQKTAWMYLAIPILLYTGERVLRSFRAGYYTVTVVKAAIYAGNVLALSMTKPPGFKYKSGMYMFLQCPDVSPFEWHPFSLTSAPGDGVLTVHIRTLGDWTLEMKRIFSEIMEPPIAGKSGLLRAECKFGNEYRFPKLRIDGPYGAPAQDYKKYDVLLLVGLGIGATPFISILRDMLNNIRFADQQPSIPDSSTSSTSSSSSNSSISSLESSISSKSLESSGSKKKRKALCPSNAYFYWVTREQGSFEWFKGVMNEVAEKDVRGVIEMHNYLTSVYEEGDARSALITMVQALHHAKNGVDIVSGTRVRTHFARPNWKKVFSRLATIHKGARIGVFYCGPSLLAKELDNLVRDYNQVSTTRFEFHKENF</sequence>
<dbReference type="InterPro" id="IPR017927">
    <property type="entry name" value="FAD-bd_FR_type"/>
</dbReference>
<dbReference type="PANTHER" id="PTHR11972">
    <property type="entry name" value="NADPH OXIDASE"/>
    <property type="match status" value="1"/>
</dbReference>
<evidence type="ECO:0000256" key="12">
    <source>
        <dbReference type="ARBA" id="ARBA00023002"/>
    </source>
</evidence>
<dbReference type="InterPro" id="IPR017938">
    <property type="entry name" value="Riboflavin_synthase-like_b-brl"/>
</dbReference>
<evidence type="ECO:0000256" key="9">
    <source>
        <dbReference type="ARBA" id="ARBA00022837"/>
    </source>
</evidence>
<dbReference type="SFLD" id="SFLDG01169">
    <property type="entry name" value="NADPH_oxidase_subgroup_(NOX)"/>
    <property type="match status" value="1"/>
</dbReference>
<keyword evidence="12" id="KW-0560">Oxidoreductase</keyword>
<keyword evidence="3" id="KW-0597">Phosphoprotein</keyword>
<dbReference type="AlphaFoldDB" id="A0A9D4U2H9"/>
<feature type="domain" description="FAD-binding FR-type" evidence="17">
    <location>
        <begin position="779"/>
        <end position="901"/>
    </location>
</feature>
<evidence type="ECO:0000256" key="15">
    <source>
        <dbReference type="SAM" id="Phobius"/>
    </source>
</evidence>
<dbReference type="Gene3D" id="2.40.30.10">
    <property type="entry name" value="Translation factors"/>
    <property type="match status" value="1"/>
</dbReference>
<keyword evidence="11 15" id="KW-1133">Transmembrane helix</keyword>
<evidence type="ECO:0000259" key="17">
    <source>
        <dbReference type="PROSITE" id="PS51384"/>
    </source>
</evidence>
<feature type="domain" description="EF-hand" evidence="16">
    <location>
        <begin position="421"/>
        <end position="456"/>
    </location>
</feature>
<comment type="similarity">
    <text evidence="2">Belongs to the RBOH (TC 5.B.1.3) family.</text>
</comment>
<dbReference type="FunFam" id="1.10.238.10:FF:000049">
    <property type="entry name" value="Respiratory burst oxidase homolog A"/>
    <property type="match status" value="1"/>
</dbReference>
<evidence type="ECO:0000256" key="4">
    <source>
        <dbReference type="ARBA" id="ARBA00022559"/>
    </source>
</evidence>
<organism evidence="18 19">
    <name type="scientific">Adiantum capillus-veneris</name>
    <name type="common">Maidenhair fern</name>
    <dbReference type="NCBI Taxonomy" id="13818"/>
    <lineage>
        <taxon>Eukaryota</taxon>
        <taxon>Viridiplantae</taxon>
        <taxon>Streptophyta</taxon>
        <taxon>Embryophyta</taxon>
        <taxon>Tracheophyta</taxon>
        <taxon>Polypodiopsida</taxon>
        <taxon>Polypodiidae</taxon>
        <taxon>Polypodiales</taxon>
        <taxon>Pteridineae</taxon>
        <taxon>Pteridaceae</taxon>
        <taxon>Vittarioideae</taxon>
        <taxon>Adiantum</taxon>
    </lineage>
</organism>
<evidence type="ECO:0000256" key="2">
    <source>
        <dbReference type="ARBA" id="ARBA00007975"/>
    </source>
</evidence>
<reference evidence="18" key="1">
    <citation type="submission" date="2021-01" db="EMBL/GenBank/DDBJ databases">
        <title>Adiantum capillus-veneris genome.</title>
        <authorList>
            <person name="Fang Y."/>
            <person name="Liao Q."/>
        </authorList>
    </citation>
    <scope>NUCLEOTIDE SEQUENCE</scope>
    <source>
        <strain evidence="18">H3</strain>
        <tissue evidence="18">Leaf</tissue>
    </source>
</reference>
<evidence type="ECO:0000256" key="1">
    <source>
        <dbReference type="ARBA" id="ARBA00004141"/>
    </source>
</evidence>
<feature type="region of interest" description="Disordered" evidence="14">
    <location>
        <begin position="938"/>
        <end position="959"/>
    </location>
</feature>
<evidence type="ECO:0000256" key="7">
    <source>
        <dbReference type="ARBA" id="ARBA00022723"/>
    </source>
</evidence>
<dbReference type="Proteomes" id="UP000886520">
    <property type="component" value="Chromosome 24"/>
</dbReference>
<dbReference type="InterPro" id="IPR002048">
    <property type="entry name" value="EF_hand_dom"/>
</dbReference>